<name>A0A1P8MVA1_9RHOB</name>
<dbReference type="PANTHER" id="PTHR36153:SF1">
    <property type="entry name" value="TYPE VI SECRETION SYSTEM COMPONENT TSSM1"/>
    <property type="match status" value="1"/>
</dbReference>
<dbReference type="NCBIfam" id="TIGR03348">
    <property type="entry name" value="VI_IcmF"/>
    <property type="match status" value="1"/>
</dbReference>
<organism evidence="6 7">
    <name type="scientific">Tateyamaria omphalii</name>
    <dbReference type="NCBI Taxonomy" id="299262"/>
    <lineage>
        <taxon>Bacteria</taxon>
        <taxon>Pseudomonadati</taxon>
        <taxon>Pseudomonadota</taxon>
        <taxon>Alphaproteobacteria</taxon>
        <taxon>Rhodobacterales</taxon>
        <taxon>Roseobacteraceae</taxon>
        <taxon>Tateyamaria</taxon>
    </lineage>
</organism>
<protein>
    <recommendedName>
        <fullName evidence="8">Type VI secretion protein IcmF</fullName>
    </recommendedName>
</protein>
<feature type="domain" description="IcmF-related" evidence="4">
    <location>
        <begin position="513"/>
        <end position="813"/>
    </location>
</feature>
<dbReference type="CDD" id="cd00882">
    <property type="entry name" value="Ras_like_GTPase"/>
    <property type="match status" value="1"/>
</dbReference>
<evidence type="ECO:0000259" key="4">
    <source>
        <dbReference type="Pfam" id="PF06761"/>
    </source>
</evidence>
<dbReference type="Gene3D" id="3.40.50.300">
    <property type="entry name" value="P-loop containing nucleotide triphosphate hydrolases"/>
    <property type="match status" value="1"/>
</dbReference>
<evidence type="ECO:0000259" key="5">
    <source>
        <dbReference type="Pfam" id="PF14331"/>
    </source>
</evidence>
<evidence type="ECO:0000313" key="7">
    <source>
        <dbReference type="Proteomes" id="UP000186336"/>
    </source>
</evidence>
<dbReference type="Pfam" id="PF14331">
    <property type="entry name" value="IcmF-related_N"/>
    <property type="match status" value="1"/>
</dbReference>
<proteinExistence type="predicted"/>
<dbReference type="EMBL" id="CP019312">
    <property type="protein sequence ID" value="APX11995.1"/>
    <property type="molecule type" value="Genomic_DNA"/>
</dbReference>
<evidence type="ECO:0000313" key="6">
    <source>
        <dbReference type="EMBL" id="APX11995.1"/>
    </source>
</evidence>
<keyword evidence="2" id="KW-1133">Transmembrane helix</keyword>
<sequence length="1163" mass="126940">MNPLGMWTSLRSNISSYVSVLGPRFVSLVWVGAICVIIWMFGPRLPYGGGYPLAPVRTRLIAIAVVVGIWLIYAAVMWLRQRRRARAEDDAISESPEAIEAGETREEIAALRDRLRTALKTMRRLAKRRFGAAYEYPWYLMMGAPGAGKTTLLTRSGLKFPLGDAEGADPVKGVGGTRNCNWWFTDRAVLIDTAGRYTTQETGRARDREGFLGFLAMLRKTRRRQPINGAILTLSLTDLLAQDPEERLRDIRAIRQRLTEMEEALGARVPVYVVLTKADRLTGFGRFFDALGQEGRRQVWGITFPYGEAEETRGPTASGNLADVFSREFHILLARLNTMLIERLQQETDISERGRIFRFPAQVAALHDALREIIEELSSGTGSVSEPLLRGIYFGSATQERAMQPASVPGVPRTASSMNRTYFVERLFRDVILGEAALVARDERVGRRQRIATTVGTAIAALIGAFFLASWTFGYMANRQALAAIDTRLAEYETLTNTVPVRDVEDQDFLRILPALERLASSPDAFDTVEVGPVPLQRAGLGMDRRPRIEGGHATAYSRALGAYLLPRYMVALQNVLKDPETSEARAFETLKHYLSLAGLGPIDRDGLLAQSERIFAELYSGAGREATRVALQDHVTAMLDKGTLPVLEIDDHLVADVRETVEERSPARRVIDLLSVREATRSLSDWRAASVAGPQSGDVFASAIAGVRVDGLYTQTGYREVVIPQLGFLAEVAASEDWVRGPGAATRADPTEIAMEAIALYYSEFERRWRDAIANTTVAETDSLGDAADMMSALASTSDPLGRLVRDIVAQTDLTGVADGEELSLAELPIDPTAAPDPFGPLRRSLESKNGEAGNDVDALSALTPLYDEVFQQLNRLDMPDPAAAQALASENGLRDAAQSLMAAGRQLDTPADTWVVTIAARVAEASVGQARAAADRHWRARGAAACTRAVSDRYPFSAAASAEVTRSDFIAMFGPTGLFQTFFDEHLAQIVDTTTDPWTFSGGLSGPTADVTALQQFQRAAAIRTAFFPNGIAEPRIELSVDLIDIAQDANVALFFVGSARAAFRQNLSDGTRLVWPPDKGGDIASVMLLPGDRATAPTATGAWAPFRLLDKAKTTPGNDNRFNATFTVDGRSVTFRITSGSVNNPFMLPALSTFRCPEGF</sequence>
<dbReference type="InterPro" id="IPR027417">
    <property type="entry name" value="P-loop_NTPase"/>
</dbReference>
<dbReference type="InterPro" id="IPR025743">
    <property type="entry name" value="TssM1_N"/>
</dbReference>
<dbReference type="Pfam" id="PF06761">
    <property type="entry name" value="IcmF-related"/>
    <property type="match status" value="1"/>
</dbReference>
<keyword evidence="7" id="KW-1185">Reference proteome</keyword>
<evidence type="ECO:0000256" key="2">
    <source>
        <dbReference type="SAM" id="Phobius"/>
    </source>
</evidence>
<dbReference type="Pfam" id="PF06744">
    <property type="entry name" value="IcmF_C"/>
    <property type="match status" value="1"/>
</dbReference>
<evidence type="ECO:0008006" key="8">
    <source>
        <dbReference type="Google" id="ProtNLM"/>
    </source>
</evidence>
<feature type="transmembrane region" description="Helical" evidence="2">
    <location>
        <begin position="451"/>
        <end position="473"/>
    </location>
</feature>
<evidence type="ECO:0000256" key="1">
    <source>
        <dbReference type="SAM" id="Coils"/>
    </source>
</evidence>
<dbReference type="InterPro" id="IPR009612">
    <property type="entry name" value="IcmF-rel"/>
</dbReference>
<feature type="coiled-coil region" evidence="1">
    <location>
        <begin position="101"/>
        <end position="128"/>
    </location>
</feature>
<keyword evidence="2" id="KW-0472">Membrane</keyword>
<keyword evidence="2" id="KW-0812">Transmembrane</keyword>
<reference evidence="6 7" key="1">
    <citation type="submission" date="2017-01" db="EMBL/GenBank/DDBJ databases">
        <title>Complete genome of Tateyamaria omphalii DOK1-4 isolated from seawater in Dokdo.</title>
        <authorList>
            <person name="Kim J.H."/>
            <person name="Chi W.-J."/>
        </authorList>
    </citation>
    <scope>NUCLEOTIDE SEQUENCE [LARGE SCALE GENOMIC DNA]</scope>
    <source>
        <strain evidence="6 7">DOK1-4</strain>
    </source>
</reference>
<dbReference type="KEGG" id="tom:BWR18_10125"/>
<dbReference type="STRING" id="299262.BWR18_10125"/>
<accession>A0A1P8MVA1</accession>
<dbReference type="OrthoDB" id="9758229at2"/>
<feature type="transmembrane region" description="Helical" evidence="2">
    <location>
        <begin position="21"/>
        <end position="41"/>
    </location>
</feature>
<keyword evidence="1" id="KW-0175">Coiled coil</keyword>
<dbReference type="InterPro" id="IPR017731">
    <property type="entry name" value="TssM1-like"/>
</dbReference>
<dbReference type="PANTHER" id="PTHR36153">
    <property type="entry name" value="INNER MEMBRANE PROTEIN-RELATED"/>
    <property type="match status" value="1"/>
</dbReference>
<dbReference type="InterPro" id="IPR010623">
    <property type="entry name" value="IcmF_C"/>
</dbReference>
<dbReference type="AlphaFoldDB" id="A0A1P8MVA1"/>
<evidence type="ECO:0000259" key="3">
    <source>
        <dbReference type="Pfam" id="PF06744"/>
    </source>
</evidence>
<feature type="domain" description="Type VI secretion system IcmF C-terminal" evidence="3">
    <location>
        <begin position="1042"/>
        <end position="1144"/>
    </location>
</feature>
<feature type="transmembrane region" description="Helical" evidence="2">
    <location>
        <begin position="61"/>
        <end position="79"/>
    </location>
</feature>
<gene>
    <name evidence="6" type="ORF">BWR18_10125</name>
</gene>
<feature type="domain" description="Type VI secretion system component TssM1 N-terminal" evidence="5">
    <location>
        <begin position="205"/>
        <end position="459"/>
    </location>
</feature>
<dbReference type="InterPro" id="IPR053156">
    <property type="entry name" value="T6SS_TssM-like"/>
</dbReference>
<dbReference type="SUPFAM" id="SSF52540">
    <property type="entry name" value="P-loop containing nucleoside triphosphate hydrolases"/>
    <property type="match status" value="1"/>
</dbReference>
<dbReference type="RefSeq" id="WP_076627952.1">
    <property type="nucleotide sequence ID" value="NZ_CP019312.1"/>
</dbReference>
<dbReference type="Proteomes" id="UP000186336">
    <property type="component" value="Chromosome"/>
</dbReference>